<dbReference type="EMBL" id="CAJVQB010150220">
    <property type="protein sequence ID" value="CAG8855515.1"/>
    <property type="molecule type" value="Genomic_DNA"/>
</dbReference>
<reference evidence="1 2" key="1">
    <citation type="submission" date="2021-06" db="EMBL/GenBank/DDBJ databases">
        <authorList>
            <person name="Kallberg Y."/>
            <person name="Tangrot J."/>
            <person name="Rosling A."/>
        </authorList>
    </citation>
    <scope>NUCLEOTIDE SEQUENCE [LARGE SCALE GENOMIC DNA]</scope>
    <source>
        <strain evidence="1 2">120-4 pot B 10/14</strain>
    </source>
</reference>
<organism evidence="1 2">
    <name type="scientific">Gigaspora margarita</name>
    <dbReference type="NCBI Taxonomy" id="4874"/>
    <lineage>
        <taxon>Eukaryota</taxon>
        <taxon>Fungi</taxon>
        <taxon>Fungi incertae sedis</taxon>
        <taxon>Mucoromycota</taxon>
        <taxon>Glomeromycotina</taxon>
        <taxon>Glomeromycetes</taxon>
        <taxon>Diversisporales</taxon>
        <taxon>Gigasporaceae</taxon>
        <taxon>Gigaspora</taxon>
    </lineage>
</organism>
<feature type="non-terminal residue" evidence="1">
    <location>
        <position position="53"/>
    </location>
</feature>
<keyword evidence="2" id="KW-1185">Reference proteome</keyword>
<evidence type="ECO:0000313" key="2">
    <source>
        <dbReference type="Proteomes" id="UP000789901"/>
    </source>
</evidence>
<name>A0ABN7XKF9_GIGMA</name>
<gene>
    <name evidence="1" type="ORF">GMARGA_LOCUS44336</name>
</gene>
<dbReference type="Proteomes" id="UP000789901">
    <property type="component" value="Unassembled WGS sequence"/>
</dbReference>
<protein>
    <submittedName>
        <fullName evidence="1">21630_t:CDS:1</fullName>
    </submittedName>
</protein>
<proteinExistence type="predicted"/>
<evidence type="ECO:0000313" key="1">
    <source>
        <dbReference type="EMBL" id="CAG8855515.1"/>
    </source>
</evidence>
<comment type="caution">
    <text evidence="1">The sequence shown here is derived from an EMBL/GenBank/DDBJ whole genome shotgun (WGS) entry which is preliminary data.</text>
</comment>
<sequence length="53" mass="6494">EEVHLPELEDNKDYKIIELPYIYLKYLLFNWVNYKATASDDYNTLEEKFSIFD</sequence>
<feature type="non-terminal residue" evidence="1">
    <location>
        <position position="1"/>
    </location>
</feature>
<accession>A0ABN7XKF9</accession>